<dbReference type="Gene3D" id="3.40.50.300">
    <property type="entry name" value="P-loop containing nucleotide triphosphate hydrolases"/>
    <property type="match status" value="1"/>
</dbReference>
<evidence type="ECO:0000313" key="11">
    <source>
        <dbReference type="Proteomes" id="UP000190637"/>
    </source>
</evidence>
<dbReference type="InterPro" id="IPR027417">
    <property type="entry name" value="P-loop_NTPase"/>
</dbReference>
<dbReference type="SMART" id="SM00382">
    <property type="entry name" value="AAA"/>
    <property type="match status" value="1"/>
</dbReference>
<keyword evidence="5 7" id="KW-1133">Transmembrane helix</keyword>
<dbReference type="EMBL" id="FUWS01000003">
    <property type="protein sequence ID" value="SJZ81082.1"/>
    <property type="molecule type" value="Genomic_DNA"/>
</dbReference>
<dbReference type="Pfam" id="PF00664">
    <property type="entry name" value="ABC_membrane"/>
    <property type="match status" value="1"/>
</dbReference>
<feature type="transmembrane region" description="Helical" evidence="7">
    <location>
        <begin position="61"/>
        <end position="79"/>
    </location>
</feature>
<feature type="transmembrane region" description="Helical" evidence="7">
    <location>
        <begin position="252"/>
        <end position="273"/>
    </location>
</feature>
<evidence type="ECO:0000256" key="7">
    <source>
        <dbReference type="SAM" id="Phobius"/>
    </source>
</evidence>
<dbReference type="InterPro" id="IPR003439">
    <property type="entry name" value="ABC_transporter-like_ATP-bd"/>
</dbReference>
<keyword evidence="3" id="KW-0547">Nucleotide-binding</keyword>
<dbReference type="InterPro" id="IPR017871">
    <property type="entry name" value="ABC_transporter-like_CS"/>
</dbReference>
<name>A0A1T4NPH5_9ACTN</name>
<evidence type="ECO:0000259" key="8">
    <source>
        <dbReference type="PROSITE" id="PS50893"/>
    </source>
</evidence>
<dbReference type="Gene3D" id="1.20.1560.10">
    <property type="entry name" value="ABC transporter type 1, transmembrane domain"/>
    <property type="match status" value="1"/>
</dbReference>
<dbReference type="Proteomes" id="UP000190637">
    <property type="component" value="Unassembled WGS sequence"/>
</dbReference>
<dbReference type="PANTHER" id="PTHR24221:SF654">
    <property type="entry name" value="ATP-BINDING CASSETTE SUB-FAMILY B MEMBER 6"/>
    <property type="match status" value="1"/>
</dbReference>
<evidence type="ECO:0000256" key="5">
    <source>
        <dbReference type="ARBA" id="ARBA00022989"/>
    </source>
</evidence>
<dbReference type="GO" id="GO:0005524">
    <property type="term" value="F:ATP binding"/>
    <property type="evidence" value="ECO:0007669"/>
    <property type="project" value="UniProtKB-KW"/>
</dbReference>
<gene>
    <name evidence="10" type="ORF">SAMN02745673_01533</name>
</gene>
<evidence type="ECO:0000256" key="2">
    <source>
        <dbReference type="ARBA" id="ARBA00022692"/>
    </source>
</evidence>
<dbReference type="RefSeq" id="WP_078760895.1">
    <property type="nucleotide sequence ID" value="NZ_FUWS01000003.1"/>
</dbReference>
<feature type="transmembrane region" description="Helical" evidence="7">
    <location>
        <begin position="162"/>
        <end position="179"/>
    </location>
</feature>
<reference evidence="10 11" key="1">
    <citation type="submission" date="2017-02" db="EMBL/GenBank/DDBJ databases">
        <authorList>
            <person name="Peterson S.W."/>
        </authorList>
    </citation>
    <scope>NUCLEOTIDE SEQUENCE [LARGE SCALE GENOMIC DNA]</scope>
    <source>
        <strain evidence="10 11">DSM 45154</strain>
    </source>
</reference>
<feature type="domain" description="ABC transporter" evidence="8">
    <location>
        <begin position="345"/>
        <end position="560"/>
    </location>
</feature>
<sequence length="568" mass="59743">MNVFSALRAFRELLPVLRPEWRGMLWSYLIGTASALSLAGLTVLTAWAVGHAVVERTPPGPLWWVLVIGLVLVRAVLTWREMDVSHALAYRVLARLRMALFDAYARSVPGRRREHSGYAATVAMDDIEKLEFFYAHTVAQLGASLTLFLASLVSASVLLPEAGLVVLVGGLVVASSALYRARAARRLGEQEQRERSALSTRIVDALGALREVLAYGLAPRIIAETDAATARAAAIARRHELLSQLVTAIRELVITAVVIGIIAVSSSAAGVLAEGAQARLSPAELPALVALALAGVAAISDATATLTRLHPLVAGAERVATGIGRAPVVSVPERPRPLPTGPLGLRFRDVSFAYEGRRPTLTSWSVELAPGEHVGLVGPSGSGKSTVIALAARLWDPLAGTIELVTPDGTGIPVAELDDAALRDAVALVDQEAVLFHGTVRDNLLRGCAPRSDADLTAVLERVGAAAWIGLDDELGEGGVRLSGGQRARLCLARALVRRPRILLVDEVTASLDPATEQAICDVIAGFPGTVLVASHRAQTLARLDRLVDVTDITGVTGVVPAGRTGGA</sequence>
<dbReference type="STRING" id="1122192.SAMN02745673_01533"/>
<dbReference type="CDD" id="cd03228">
    <property type="entry name" value="ABCC_MRP_Like"/>
    <property type="match status" value="1"/>
</dbReference>
<keyword evidence="2 7" id="KW-0812">Transmembrane</keyword>
<dbReference type="InterPro" id="IPR036640">
    <property type="entry name" value="ABC1_TM_sf"/>
</dbReference>
<dbReference type="OrthoDB" id="9806127at2"/>
<comment type="subcellular location">
    <subcellularLocation>
        <location evidence="1">Cell membrane</location>
        <topology evidence="1">Multi-pass membrane protein</topology>
    </subcellularLocation>
</comment>
<feature type="transmembrane region" description="Helical" evidence="7">
    <location>
        <begin position="25"/>
        <end position="49"/>
    </location>
</feature>
<evidence type="ECO:0000256" key="3">
    <source>
        <dbReference type="ARBA" id="ARBA00022741"/>
    </source>
</evidence>
<dbReference type="PANTHER" id="PTHR24221">
    <property type="entry name" value="ATP-BINDING CASSETTE SUB-FAMILY B"/>
    <property type="match status" value="1"/>
</dbReference>
<keyword evidence="6 7" id="KW-0472">Membrane</keyword>
<dbReference type="SUPFAM" id="SSF90123">
    <property type="entry name" value="ABC transporter transmembrane region"/>
    <property type="match status" value="1"/>
</dbReference>
<dbReference type="PROSITE" id="PS50893">
    <property type="entry name" value="ABC_TRANSPORTER_2"/>
    <property type="match status" value="1"/>
</dbReference>
<dbReference type="GO" id="GO:0016887">
    <property type="term" value="F:ATP hydrolysis activity"/>
    <property type="evidence" value="ECO:0007669"/>
    <property type="project" value="InterPro"/>
</dbReference>
<dbReference type="InterPro" id="IPR039421">
    <property type="entry name" value="Type_1_exporter"/>
</dbReference>
<dbReference type="SUPFAM" id="SSF52540">
    <property type="entry name" value="P-loop containing nucleoside triphosphate hydrolases"/>
    <property type="match status" value="1"/>
</dbReference>
<feature type="transmembrane region" description="Helical" evidence="7">
    <location>
        <begin position="133"/>
        <end position="156"/>
    </location>
</feature>
<evidence type="ECO:0000256" key="4">
    <source>
        <dbReference type="ARBA" id="ARBA00022840"/>
    </source>
</evidence>
<dbReference type="AlphaFoldDB" id="A0A1T4NPH5"/>
<dbReference type="GO" id="GO:0140359">
    <property type="term" value="F:ABC-type transporter activity"/>
    <property type="evidence" value="ECO:0007669"/>
    <property type="project" value="InterPro"/>
</dbReference>
<organism evidence="10 11">
    <name type="scientific">Marinactinospora thermotolerans DSM 45154</name>
    <dbReference type="NCBI Taxonomy" id="1122192"/>
    <lineage>
        <taxon>Bacteria</taxon>
        <taxon>Bacillati</taxon>
        <taxon>Actinomycetota</taxon>
        <taxon>Actinomycetes</taxon>
        <taxon>Streptosporangiales</taxon>
        <taxon>Nocardiopsidaceae</taxon>
        <taxon>Marinactinospora</taxon>
    </lineage>
</organism>
<evidence type="ECO:0000256" key="1">
    <source>
        <dbReference type="ARBA" id="ARBA00004651"/>
    </source>
</evidence>
<evidence type="ECO:0000256" key="6">
    <source>
        <dbReference type="ARBA" id="ARBA00023136"/>
    </source>
</evidence>
<dbReference type="Pfam" id="PF00005">
    <property type="entry name" value="ABC_tran"/>
    <property type="match status" value="1"/>
</dbReference>
<evidence type="ECO:0000313" key="10">
    <source>
        <dbReference type="EMBL" id="SJZ81082.1"/>
    </source>
</evidence>
<keyword evidence="11" id="KW-1185">Reference proteome</keyword>
<proteinExistence type="predicted"/>
<evidence type="ECO:0000259" key="9">
    <source>
        <dbReference type="PROSITE" id="PS50929"/>
    </source>
</evidence>
<protein>
    <submittedName>
        <fullName evidence="10">ABC-type multidrug transport system, ATPase and permease component</fullName>
    </submittedName>
</protein>
<dbReference type="PROSITE" id="PS50929">
    <property type="entry name" value="ABC_TM1F"/>
    <property type="match status" value="1"/>
</dbReference>
<dbReference type="PROSITE" id="PS00211">
    <property type="entry name" value="ABC_TRANSPORTER_1"/>
    <property type="match status" value="1"/>
</dbReference>
<keyword evidence="4" id="KW-0067">ATP-binding</keyword>
<dbReference type="InterPro" id="IPR003593">
    <property type="entry name" value="AAA+_ATPase"/>
</dbReference>
<feature type="domain" description="ABC transmembrane type-1" evidence="9">
    <location>
        <begin position="29"/>
        <end position="309"/>
    </location>
</feature>
<dbReference type="GO" id="GO:0005886">
    <property type="term" value="C:plasma membrane"/>
    <property type="evidence" value="ECO:0007669"/>
    <property type="project" value="UniProtKB-SubCell"/>
</dbReference>
<accession>A0A1T4NPH5</accession>
<dbReference type="GO" id="GO:0034040">
    <property type="term" value="F:ATPase-coupled lipid transmembrane transporter activity"/>
    <property type="evidence" value="ECO:0007669"/>
    <property type="project" value="TreeGrafter"/>
</dbReference>
<dbReference type="InterPro" id="IPR011527">
    <property type="entry name" value="ABC1_TM_dom"/>
</dbReference>